<feature type="domain" description="Transposase DDE" evidence="1">
    <location>
        <begin position="10"/>
        <end position="464"/>
    </location>
</feature>
<dbReference type="Pfam" id="PF13701">
    <property type="entry name" value="DDE_Tnp_1_4"/>
    <property type="match status" value="1"/>
</dbReference>
<organism evidence="2 3">
    <name type="scientific">Yaniella flava</name>
    <dbReference type="NCBI Taxonomy" id="287930"/>
    <lineage>
        <taxon>Bacteria</taxon>
        <taxon>Bacillati</taxon>
        <taxon>Actinomycetota</taxon>
        <taxon>Actinomycetes</taxon>
        <taxon>Micrococcales</taxon>
        <taxon>Micrococcaceae</taxon>
        <taxon>Yaniella</taxon>
    </lineage>
</organism>
<dbReference type="NCBIfam" id="NF033539">
    <property type="entry name" value="transpos_IS1380"/>
    <property type="match status" value="1"/>
</dbReference>
<accession>A0ABN2V1D4</accession>
<proteinExistence type="predicted"/>
<dbReference type="EMBL" id="BAAAMN010000081">
    <property type="protein sequence ID" value="GAA2047043.1"/>
    <property type="molecule type" value="Genomic_DNA"/>
</dbReference>
<dbReference type="InterPro" id="IPR047960">
    <property type="entry name" value="Transpos_IS1380"/>
</dbReference>
<dbReference type="RefSeq" id="WP_343960259.1">
    <property type="nucleotide sequence ID" value="NZ_BAAAMN010000081.1"/>
</dbReference>
<evidence type="ECO:0000259" key="1">
    <source>
        <dbReference type="Pfam" id="PF13701"/>
    </source>
</evidence>
<evidence type="ECO:0000313" key="2">
    <source>
        <dbReference type="EMBL" id="GAA2047043.1"/>
    </source>
</evidence>
<gene>
    <name evidence="2" type="ORF">GCM10009720_29880</name>
</gene>
<name>A0ABN2V1D4_9MICC</name>
<evidence type="ECO:0000313" key="3">
    <source>
        <dbReference type="Proteomes" id="UP001501461"/>
    </source>
</evidence>
<comment type="caution">
    <text evidence="2">The sequence shown here is derived from an EMBL/GenBank/DDBJ whole genome shotgun (WGS) entry which is preliminary data.</text>
</comment>
<keyword evidence="3" id="KW-1185">Reference proteome</keyword>
<dbReference type="Proteomes" id="UP001501461">
    <property type="component" value="Unassembled WGS sequence"/>
</dbReference>
<sequence>MLFNHAPAAVAYTFDEPNLVSSAGLVPMMGLAQKAGLPELAQQKITVSNTGADKGANPGAKIASLVAGMVAGADSIDDMDLLRHGGMKSLFDQVYAPSTLGSHLREYTHGHVKQLASVSSGFLTQLGAQAPLLPVSQPAGNGEDMVFVDIDDTVIEVHSPDKHGAGIGYNNVRGLNALLVTASTSQAAPVIIGQQLRRGAAHSVKGADKLIADALAAHRRLPGQKAPVVLRADSAYYSAKVAKAARTGGAQLSVTVRMNAAVKKAIAQIPDNAWEPIKYPNAIYDEDSGQWISEAHVAETDFTAFSSKTKCEQVPGRLVVRRVPEKNAKKLAAAGQDSLFETYRYHAFFTTIPKAVLSTKAADTTHRQHAVIEQVNAELKAGPLAHMPSGKFGANAAWLVAAAMAHNLIRTAATIIGGKLARARALSIRHKIITIPARIARRARRLILHLPVEWKWAKHFDRLWATTLSPPEPSRST</sequence>
<dbReference type="InterPro" id="IPR025668">
    <property type="entry name" value="Tnp_DDE_dom"/>
</dbReference>
<protein>
    <submittedName>
        <fullName evidence="2">IS1380-like element ISCgl4 family transposase</fullName>
    </submittedName>
</protein>
<reference evidence="2 3" key="1">
    <citation type="journal article" date="2019" name="Int. J. Syst. Evol. Microbiol.">
        <title>The Global Catalogue of Microorganisms (GCM) 10K type strain sequencing project: providing services to taxonomists for standard genome sequencing and annotation.</title>
        <authorList>
            <consortium name="The Broad Institute Genomics Platform"/>
            <consortium name="The Broad Institute Genome Sequencing Center for Infectious Disease"/>
            <person name="Wu L."/>
            <person name="Ma J."/>
        </authorList>
    </citation>
    <scope>NUCLEOTIDE SEQUENCE [LARGE SCALE GENOMIC DNA]</scope>
    <source>
        <strain evidence="2 3">JCM 13595</strain>
    </source>
</reference>